<accession>A0A939C7C7</accession>
<proteinExistence type="predicted"/>
<evidence type="ECO:0000313" key="2">
    <source>
        <dbReference type="Proteomes" id="UP000809243"/>
    </source>
</evidence>
<gene>
    <name evidence="1" type="ORF">JW744_03560</name>
</gene>
<comment type="caution">
    <text evidence="1">The sequence shown here is derived from an EMBL/GenBank/DDBJ whole genome shotgun (WGS) entry which is preliminary data.</text>
</comment>
<protein>
    <submittedName>
        <fullName evidence="1">Uncharacterized protein</fullName>
    </submittedName>
</protein>
<sequence length="84" mass="9661">MGIRRNRKIQPRKRIGPARPRLGIRISRGLDVLRELPEGVLSETEQDILRRIQDVHTGAANGRLTEADYVNMKRIADKHNVRIV</sequence>
<reference evidence="1" key="1">
    <citation type="submission" date="2021-01" db="EMBL/GenBank/DDBJ databases">
        <title>Active Sulfur Cycling in an Early Earth Analoge.</title>
        <authorList>
            <person name="Hahn C.R."/>
            <person name="Youssef N.H."/>
            <person name="Elshahed M."/>
        </authorList>
    </citation>
    <scope>NUCLEOTIDE SEQUENCE</scope>
    <source>
        <strain evidence="1">Zod_Metabat.1151</strain>
    </source>
</reference>
<name>A0A939C7C7_9ARCH</name>
<organism evidence="1 2">
    <name type="scientific">Candidatus Iainarchaeum sp</name>
    <dbReference type="NCBI Taxonomy" id="3101447"/>
    <lineage>
        <taxon>Archaea</taxon>
        <taxon>Candidatus Iainarchaeota</taxon>
        <taxon>Candidatus Iainarchaeia</taxon>
        <taxon>Candidatus Iainarchaeales</taxon>
        <taxon>Candidatus Iainarchaeaceae</taxon>
        <taxon>Candidatus Iainarchaeum</taxon>
    </lineage>
</organism>
<evidence type="ECO:0000313" key="1">
    <source>
        <dbReference type="EMBL" id="MBN2067519.1"/>
    </source>
</evidence>
<dbReference type="Proteomes" id="UP000809243">
    <property type="component" value="Unassembled WGS sequence"/>
</dbReference>
<dbReference type="AlphaFoldDB" id="A0A939C7C7"/>
<dbReference type="EMBL" id="JAFGDB010000061">
    <property type="protein sequence ID" value="MBN2067519.1"/>
    <property type="molecule type" value="Genomic_DNA"/>
</dbReference>